<comment type="similarity">
    <text evidence="2">Belongs to the complex I subunit 4 family.</text>
</comment>
<feature type="transmembrane region" description="Helical" evidence="9">
    <location>
        <begin position="152"/>
        <end position="172"/>
    </location>
</feature>
<keyword evidence="13" id="KW-1185">Reference proteome</keyword>
<accession>A0AA46AGB7</accession>
<dbReference type="NCBIfam" id="TIGR01972">
    <property type="entry name" value="NDH_I_M"/>
    <property type="match status" value="1"/>
</dbReference>
<dbReference type="PRINTS" id="PR01437">
    <property type="entry name" value="NUOXDRDTASE4"/>
</dbReference>
<dbReference type="PANTHER" id="PTHR43507:SF1">
    <property type="entry name" value="NADH-UBIQUINONE OXIDOREDUCTASE CHAIN 4"/>
    <property type="match status" value="1"/>
</dbReference>
<feature type="domain" description="NADH:quinone oxidoreductase/Mrp antiporter transmembrane" evidence="10">
    <location>
        <begin position="145"/>
        <end position="437"/>
    </location>
</feature>
<dbReference type="EMBL" id="FXTU01000005">
    <property type="protein sequence ID" value="SMP26655.1"/>
    <property type="molecule type" value="Genomic_DNA"/>
</dbReference>
<feature type="transmembrane region" description="Helical" evidence="9">
    <location>
        <begin position="99"/>
        <end position="121"/>
    </location>
</feature>
<dbReference type="RefSeq" id="WP_102993635.1">
    <property type="nucleotide sequence ID" value="NZ_FXTU01000005.1"/>
</dbReference>
<proteinExistence type="inferred from homology"/>
<feature type="transmembrane region" description="Helical" evidence="9">
    <location>
        <begin position="396"/>
        <end position="418"/>
    </location>
</feature>
<feature type="transmembrane region" description="Helical" evidence="9">
    <location>
        <begin position="358"/>
        <end position="376"/>
    </location>
</feature>
<keyword evidence="6" id="KW-0520">NAD</keyword>
<dbReference type="GO" id="GO:0003954">
    <property type="term" value="F:NADH dehydrogenase activity"/>
    <property type="evidence" value="ECO:0007669"/>
    <property type="project" value="TreeGrafter"/>
</dbReference>
<dbReference type="InterPro" id="IPR000260">
    <property type="entry name" value="NADH4_N"/>
</dbReference>
<dbReference type="GO" id="GO:0005886">
    <property type="term" value="C:plasma membrane"/>
    <property type="evidence" value="ECO:0007669"/>
    <property type="project" value="UniProtKB-SubCell"/>
</dbReference>
<dbReference type="InterPro" id="IPR003918">
    <property type="entry name" value="NADH_UbQ_OxRdtase"/>
</dbReference>
<keyword evidence="7 9" id="KW-0472">Membrane</keyword>
<reference evidence="12" key="1">
    <citation type="submission" date="2017-05" db="EMBL/GenBank/DDBJ databases">
        <authorList>
            <person name="Varghese N."/>
            <person name="Submissions S."/>
        </authorList>
    </citation>
    <scope>NUCLEOTIDE SEQUENCE</scope>
    <source>
        <strain evidence="12">DSM 45262</strain>
    </source>
</reference>
<dbReference type="InterPro" id="IPR001750">
    <property type="entry name" value="ND/Mrp_TM"/>
</dbReference>
<organism evidence="12 13">
    <name type="scientific">Laceyella tengchongensis</name>
    <dbReference type="NCBI Taxonomy" id="574699"/>
    <lineage>
        <taxon>Bacteria</taxon>
        <taxon>Bacillati</taxon>
        <taxon>Bacillota</taxon>
        <taxon>Bacilli</taxon>
        <taxon>Bacillales</taxon>
        <taxon>Thermoactinomycetaceae</taxon>
        <taxon>Laceyella</taxon>
    </lineage>
</organism>
<dbReference type="InterPro" id="IPR010227">
    <property type="entry name" value="NADH_Q_OxRdtase_chainM/4"/>
</dbReference>
<evidence type="ECO:0000256" key="8">
    <source>
        <dbReference type="RuleBase" id="RU000320"/>
    </source>
</evidence>
<evidence type="ECO:0000256" key="3">
    <source>
        <dbReference type="ARBA" id="ARBA00022692"/>
    </source>
</evidence>
<comment type="subcellular location">
    <subcellularLocation>
        <location evidence="1">Cell membrane</location>
        <topology evidence="1">Multi-pass membrane protein</topology>
    </subcellularLocation>
    <subcellularLocation>
        <location evidence="8">Membrane</location>
        <topology evidence="8">Multi-pass membrane protein</topology>
    </subcellularLocation>
</comment>
<feature type="transmembrane region" description="Helical" evidence="9">
    <location>
        <begin position="38"/>
        <end position="56"/>
    </location>
</feature>
<dbReference type="PANTHER" id="PTHR43507">
    <property type="entry name" value="NADH-UBIQUINONE OXIDOREDUCTASE CHAIN 4"/>
    <property type="match status" value="1"/>
</dbReference>
<evidence type="ECO:0000256" key="4">
    <source>
        <dbReference type="ARBA" id="ARBA00022967"/>
    </source>
</evidence>
<evidence type="ECO:0000313" key="12">
    <source>
        <dbReference type="EMBL" id="SMP26655.1"/>
    </source>
</evidence>
<keyword evidence="5 9" id="KW-1133">Transmembrane helix</keyword>
<feature type="transmembrane region" description="Helical" evidence="9">
    <location>
        <begin position="128"/>
        <end position="146"/>
    </location>
</feature>
<dbReference type="AlphaFoldDB" id="A0AA46AGB7"/>
<feature type="transmembrane region" description="Helical" evidence="9">
    <location>
        <begin position="275"/>
        <end position="293"/>
    </location>
</feature>
<evidence type="ECO:0000256" key="5">
    <source>
        <dbReference type="ARBA" id="ARBA00022989"/>
    </source>
</evidence>
<evidence type="ECO:0000256" key="1">
    <source>
        <dbReference type="ARBA" id="ARBA00004651"/>
    </source>
</evidence>
<protein>
    <submittedName>
        <fullName evidence="12">NADH-quinone oxidoreductase subunit M</fullName>
    </submittedName>
</protein>
<name>A0AA46AGB7_9BACL</name>
<evidence type="ECO:0000256" key="2">
    <source>
        <dbReference type="ARBA" id="ARBA00009025"/>
    </source>
</evidence>
<feature type="transmembrane region" description="Helical" evidence="9">
    <location>
        <begin position="433"/>
        <end position="454"/>
    </location>
</feature>
<evidence type="ECO:0000256" key="7">
    <source>
        <dbReference type="ARBA" id="ARBA00023136"/>
    </source>
</evidence>
<dbReference type="Pfam" id="PF00361">
    <property type="entry name" value="Proton_antipo_M"/>
    <property type="match status" value="1"/>
</dbReference>
<dbReference type="GO" id="GO:0015990">
    <property type="term" value="P:electron transport coupled proton transport"/>
    <property type="evidence" value="ECO:0007669"/>
    <property type="project" value="TreeGrafter"/>
</dbReference>
<comment type="caution">
    <text evidence="12">The sequence shown here is derived from an EMBL/GenBank/DDBJ whole genome shotgun (WGS) entry which is preliminary data.</text>
</comment>
<dbReference type="GO" id="GO:0048039">
    <property type="term" value="F:ubiquinone binding"/>
    <property type="evidence" value="ECO:0007669"/>
    <property type="project" value="TreeGrafter"/>
</dbReference>
<feature type="transmembrane region" description="Helical" evidence="9">
    <location>
        <begin position="232"/>
        <end position="254"/>
    </location>
</feature>
<feature type="domain" description="NADH:ubiquinone oxidoreductase chain 4 N-terminal" evidence="11">
    <location>
        <begin position="80"/>
        <end position="136"/>
    </location>
</feature>
<evidence type="ECO:0000256" key="9">
    <source>
        <dbReference type="SAM" id="Phobius"/>
    </source>
</evidence>
<keyword evidence="3 8" id="KW-0812">Transmembrane</keyword>
<sequence>MTQWLNALPTLITFAPLIGLAVLLFLPQDKTRAHRMVGIAGTLPSLVLALVMFGRFDPLKQGLQWAQSIPWFDIPLGLINRQAPATKLVFNYSMGVDGLSMPLVVLTCLVATLAAIASVYVKQRTKAYYTLLLLLLVGMNGVFLSANFFLFFIFFEVTLVAAFFLIGIWGFLGREKAANHFLLYNGLGSGFLLFAMIGLLLLSGSLDYATIQQQAGGLVKQLHLLEPQQVSLVWLIFISLIVAFAIKLPMFPFHSWMLRVHVEAPTPVVMIHSGVLLKMGAYGLIRFGVGFFPGLMDRAATVLAVLGLVNILYGAILAFVETELKRVLAYSSVSHMGIILFGLAAMNEAGLKGAVFQSVSHGLISALLFFIVGSLYERTKTTELNELGGLAKPMPILSGLLLFGGMALLGLPGLSGFISEFMAFLGLFQERPIVAAVGALGLVLAAAYTLRACLKTTFGPLKERFSDTADVKGWEVGSLFTLVFLIVVIGVYPAVLAYPMEQTVEVILAGIGG</sequence>
<evidence type="ECO:0000259" key="11">
    <source>
        <dbReference type="Pfam" id="PF01059"/>
    </source>
</evidence>
<feature type="transmembrane region" description="Helical" evidence="9">
    <location>
        <begin position="299"/>
        <end position="320"/>
    </location>
</feature>
<gene>
    <name evidence="12" type="ORF">SAMN06265361_105171</name>
</gene>
<feature type="transmembrane region" description="Helical" evidence="9">
    <location>
        <begin position="474"/>
        <end position="495"/>
    </location>
</feature>
<feature type="transmembrane region" description="Helical" evidence="9">
    <location>
        <begin position="6"/>
        <end position="26"/>
    </location>
</feature>
<feature type="transmembrane region" description="Helical" evidence="9">
    <location>
        <begin position="181"/>
        <end position="202"/>
    </location>
</feature>
<dbReference type="GO" id="GO:0042773">
    <property type="term" value="P:ATP synthesis coupled electron transport"/>
    <property type="evidence" value="ECO:0007669"/>
    <property type="project" value="InterPro"/>
</dbReference>
<evidence type="ECO:0000259" key="10">
    <source>
        <dbReference type="Pfam" id="PF00361"/>
    </source>
</evidence>
<evidence type="ECO:0000313" key="13">
    <source>
        <dbReference type="Proteomes" id="UP001157946"/>
    </source>
</evidence>
<keyword evidence="4" id="KW-1278">Translocase</keyword>
<evidence type="ECO:0000256" key="6">
    <source>
        <dbReference type="ARBA" id="ARBA00023027"/>
    </source>
</evidence>
<dbReference type="Pfam" id="PF01059">
    <property type="entry name" value="Oxidored_q5_N"/>
    <property type="match status" value="1"/>
</dbReference>
<feature type="transmembrane region" description="Helical" evidence="9">
    <location>
        <begin position="327"/>
        <end position="346"/>
    </location>
</feature>
<dbReference type="GO" id="GO:0008137">
    <property type="term" value="F:NADH dehydrogenase (ubiquinone) activity"/>
    <property type="evidence" value="ECO:0007669"/>
    <property type="project" value="InterPro"/>
</dbReference>
<dbReference type="Proteomes" id="UP001157946">
    <property type="component" value="Unassembled WGS sequence"/>
</dbReference>